<dbReference type="EMBL" id="WMBB01000002">
    <property type="protein sequence ID" value="MTE12295.1"/>
    <property type="molecule type" value="Genomic_DNA"/>
</dbReference>
<dbReference type="PANTHER" id="PTHR11895:SF7">
    <property type="entry name" value="GLUTAMYL-TRNA(GLN) AMIDOTRANSFERASE SUBUNIT A, MITOCHONDRIAL"/>
    <property type="match status" value="1"/>
</dbReference>
<dbReference type="Pfam" id="PF01425">
    <property type="entry name" value="Amidase"/>
    <property type="match status" value="1"/>
</dbReference>
<dbReference type="PANTHER" id="PTHR11895">
    <property type="entry name" value="TRANSAMIDASE"/>
    <property type="match status" value="1"/>
</dbReference>
<evidence type="ECO:0000313" key="5">
    <source>
        <dbReference type="EMBL" id="MTE12295.1"/>
    </source>
</evidence>
<dbReference type="Proteomes" id="UP000432464">
    <property type="component" value="Unassembled WGS sequence"/>
</dbReference>
<evidence type="ECO:0000256" key="2">
    <source>
        <dbReference type="ARBA" id="ARBA00009199"/>
    </source>
</evidence>
<keyword evidence="6" id="KW-1185">Reference proteome</keyword>
<evidence type="ECO:0000256" key="1">
    <source>
        <dbReference type="ARBA" id="ARBA00001311"/>
    </source>
</evidence>
<feature type="domain" description="Amidase" evidence="4">
    <location>
        <begin position="60"/>
        <end position="466"/>
    </location>
</feature>
<dbReference type="RefSeq" id="WP_154786724.1">
    <property type="nucleotide sequence ID" value="NZ_WMBB01000002.1"/>
</dbReference>
<reference evidence="5 6" key="1">
    <citation type="submission" date="2019-11" db="EMBL/GenBank/DDBJ databases">
        <title>Nocardia sp. nov. CT2-14 isolated from soil.</title>
        <authorList>
            <person name="Kanchanasin P."/>
            <person name="Tanasupawat S."/>
            <person name="Yuki M."/>
            <person name="Kudo T."/>
        </authorList>
    </citation>
    <scope>NUCLEOTIDE SEQUENCE [LARGE SCALE GENOMIC DNA]</scope>
    <source>
        <strain evidence="5 6">CT2-14</strain>
    </source>
</reference>
<evidence type="ECO:0000313" key="6">
    <source>
        <dbReference type="Proteomes" id="UP000432464"/>
    </source>
</evidence>
<dbReference type="EC" id="3.5.1.4" evidence="3"/>
<gene>
    <name evidence="5" type="ORF">GLP40_05785</name>
</gene>
<comment type="similarity">
    <text evidence="2">Belongs to the amidase family.</text>
</comment>
<dbReference type="InterPro" id="IPR036928">
    <property type="entry name" value="AS_sf"/>
</dbReference>
<dbReference type="Gene3D" id="3.90.1300.10">
    <property type="entry name" value="Amidase signature (AS) domain"/>
    <property type="match status" value="1"/>
</dbReference>
<dbReference type="SUPFAM" id="SSF75304">
    <property type="entry name" value="Amidase signature (AS) enzymes"/>
    <property type="match status" value="1"/>
</dbReference>
<dbReference type="InterPro" id="IPR000120">
    <property type="entry name" value="Amidase"/>
</dbReference>
<dbReference type="GO" id="GO:0004040">
    <property type="term" value="F:amidase activity"/>
    <property type="evidence" value="ECO:0007669"/>
    <property type="project" value="UniProtKB-EC"/>
</dbReference>
<accession>A0A6I3KV21</accession>
<organism evidence="5 6">
    <name type="scientific">Nocardia aurantiaca</name>
    <dbReference type="NCBI Taxonomy" id="2675850"/>
    <lineage>
        <taxon>Bacteria</taxon>
        <taxon>Bacillati</taxon>
        <taxon>Actinomycetota</taxon>
        <taxon>Actinomycetes</taxon>
        <taxon>Mycobacteriales</taxon>
        <taxon>Nocardiaceae</taxon>
        <taxon>Nocardia</taxon>
    </lineage>
</organism>
<proteinExistence type="inferred from homology"/>
<comment type="catalytic activity">
    <reaction evidence="1">
        <text>a monocarboxylic acid amide + H2O = a monocarboxylate + NH4(+)</text>
        <dbReference type="Rhea" id="RHEA:12020"/>
        <dbReference type="ChEBI" id="CHEBI:15377"/>
        <dbReference type="ChEBI" id="CHEBI:28938"/>
        <dbReference type="ChEBI" id="CHEBI:35757"/>
        <dbReference type="ChEBI" id="CHEBI:83628"/>
        <dbReference type="EC" id="3.5.1.4"/>
    </reaction>
</comment>
<dbReference type="InterPro" id="IPR023631">
    <property type="entry name" value="Amidase_dom"/>
</dbReference>
<name>A0A6I3KV21_9NOCA</name>
<dbReference type="AlphaFoldDB" id="A0A6I3KV21"/>
<comment type="caution">
    <text evidence="5">The sequence shown here is derived from an EMBL/GenBank/DDBJ whole genome shotgun (WGS) entry which is preliminary data.</text>
</comment>
<sequence>MHDEGTALAAEIATAATTEEVAVAHTTADSDTHSDSPPVDLTTATGIAAAVQNGSISPEEAVGAALDRIRARDRKLNAFSLVREEAARAEARMVAERADLDMLPLAGVPIAVKNNIDVAGEVTRGGSLSGSDVPARDDHPVVRRLRAAGAVVVGLTTVPEFGLWGVTDGPGSITRSPWNTRYSAGGSSGGSGAAVGSGMVPIAHGNDGLGSVRIPAACSGVVGLKPGRGLVPAEVGLDSWGGMTENGVLATTVADTALMLSVLADRPDLADLETPQTLRIGLATGAPTPLTYVDLAWTAAADKAAASASRAGHIVGVAELPYQGATFALLLRWLGNAAREAATVPHPDRLQRRTRIHVALGKAVLKSGLLRPSQVDRVEARLLDYFERYDVVITPTLATPAPRARRWHSRPWLANVLANVKFSPFTPLWNLVGWPALSIPMGLHPRSGTPVAAQIAGPPGSESTILRLAAQIEATHPWQRVAP</sequence>
<evidence type="ECO:0000259" key="4">
    <source>
        <dbReference type="Pfam" id="PF01425"/>
    </source>
</evidence>
<evidence type="ECO:0000256" key="3">
    <source>
        <dbReference type="ARBA" id="ARBA00012922"/>
    </source>
</evidence>
<protein>
    <recommendedName>
        <fullName evidence="3">amidase</fullName>
        <ecNumber evidence="3">3.5.1.4</ecNumber>
    </recommendedName>
</protein>